<organism evidence="3 4">
    <name type="scientific">Paramecium bursaria Chlorella virus FR483</name>
    <name type="common">PBCV-FR483</name>
    <dbReference type="NCBI Taxonomy" id="399781"/>
    <lineage>
        <taxon>Viruses</taxon>
        <taxon>Varidnaviria</taxon>
        <taxon>Bamfordvirae</taxon>
        <taxon>Nucleocytoviricota</taxon>
        <taxon>Megaviricetes</taxon>
        <taxon>Algavirales</taxon>
        <taxon>Phycodnaviridae</taxon>
        <taxon>Chlorovirus</taxon>
        <taxon>Chlorovirus conductrix</taxon>
        <taxon>Paramecium bursaria Chlorella virus A1</taxon>
    </lineage>
</organism>
<organismHost>
    <name type="scientific">Paramecium bursaria</name>
    <dbReference type="NCBI Taxonomy" id="74790"/>
</organismHost>
<feature type="domain" description="Nuclease associated modular" evidence="2">
    <location>
        <begin position="209"/>
        <end position="225"/>
    </location>
</feature>
<dbReference type="SMART" id="SM00496">
    <property type="entry name" value="IENR2"/>
    <property type="match status" value="3"/>
</dbReference>
<feature type="domain" description="Nuclease associated modular" evidence="2">
    <location>
        <begin position="119"/>
        <end position="135"/>
    </location>
</feature>
<dbReference type="GO" id="GO:0004519">
    <property type="term" value="F:endonuclease activity"/>
    <property type="evidence" value="ECO:0007669"/>
    <property type="project" value="InterPro"/>
</dbReference>
<feature type="domain" description="Nuclease associated modular" evidence="2">
    <location>
        <begin position="143"/>
        <end position="159"/>
    </location>
</feature>
<gene>
    <name evidence="3" type="primary">N387R</name>
    <name evidence="3" type="ORF">FR483_N387R</name>
</gene>
<dbReference type="InterPro" id="IPR000305">
    <property type="entry name" value="GIY-YIG_endonuc"/>
</dbReference>
<dbReference type="SUPFAM" id="SSF82771">
    <property type="entry name" value="GIY-YIG endonuclease"/>
    <property type="match status" value="1"/>
</dbReference>
<dbReference type="KEGG" id="vg:5364537"/>
<dbReference type="Proteomes" id="UP000204095">
    <property type="component" value="Segment"/>
</dbReference>
<evidence type="ECO:0000259" key="2">
    <source>
        <dbReference type="SMART" id="SM00496"/>
    </source>
</evidence>
<dbReference type="InterPro" id="IPR003611">
    <property type="entry name" value="NUMOD3"/>
</dbReference>
<dbReference type="InterPro" id="IPR035901">
    <property type="entry name" value="GIY-YIG_endonuc_sf"/>
</dbReference>
<dbReference type="GO" id="GO:0003677">
    <property type="term" value="F:DNA binding"/>
    <property type="evidence" value="ECO:0007669"/>
    <property type="project" value="InterPro"/>
</dbReference>
<protein>
    <submittedName>
        <fullName evidence="3">Uncharacterized protein N387R</fullName>
    </submittedName>
</protein>
<dbReference type="NCBIfam" id="TIGR01453">
    <property type="entry name" value="grpIintron_endo"/>
    <property type="match status" value="1"/>
</dbReference>
<accession>A7J791</accession>
<sequence length="305" mass="35900">MLVTYKDDDYFPYDITMFWEFFRWERYKLGHIYLQCFKNGKLYAGQSIQIIERMRKYSSGKGSNPHHTNAIEKHGWWSVDVLTIKCPWYMLDTIEKFLIEYYDLTDPKKGYNKTTGGRKIWTHSKETRAKMSERLLGEKNPMYGKTHTEESKQKMREAQTGAKNPMYGHTWAKTPEQIAKTSGQNNGMFAKTGIEHYLFNKFDAEHPAFGTKRTPEQIVNISGKNNHNSKPICVFGKAFPAASVASNALRAEHAPKSNRNFINDWTRNKQHKPYTFYITKEFYKYATENNLENITRDFYDKWLIL</sequence>
<dbReference type="Pfam" id="PF01541">
    <property type="entry name" value="GIY-YIG"/>
    <property type="match status" value="1"/>
</dbReference>
<evidence type="ECO:0000313" key="3">
    <source>
        <dbReference type="EMBL" id="ABT15672.1"/>
    </source>
</evidence>
<name>A7J791_PBCVF</name>
<dbReference type="GeneID" id="5364537"/>
<dbReference type="EMBL" id="DQ890022">
    <property type="protein sequence ID" value="ABT15672.1"/>
    <property type="molecule type" value="Genomic_DNA"/>
</dbReference>
<dbReference type="Pfam" id="PF07460">
    <property type="entry name" value="NUMOD3"/>
    <property type="match status" value="1"/>
</dbReference>
<dbReference type="RefSeq" id="YP_001426019.1">
    <property type="nucleotide sequence ID" value="NC_008603.1"/>
</dbReference>
<dbReference type="SUPFAM" id="SSF64496">
    <property type="entry name" value="DNA-binding domain of intron-encoded endonucleases"/>
    <property type="match status" value="1"/>
</dbReference>
<proteinExistence type="predicted"/>
<evidence type="ECO:0000256" key="1">
    <source>
        <dbReference type="ARBA" id="ARBA00010045"/>
    </source>
</evidence>
<reference evidence="3 4" key="1">
    <citation type="journal article" date="2007" name="Virology">
        <title>Sequence and annotation of the 314-kb MT325 and the 321-kb FR483 viruses that infect Chlorella Pbi.</title>
        <authorList>
            <person name="Fitzgerald L.A."/>
            <person name="Graves M.V."/>
            <person name="Li X."/>
            <person name="Feldblyum T."/>
            <person name="Hartigan J."/>
            <person name="Van Etten J.L."/>
        </authorList>
    </citation>
    <scope>NUCLEOTIDE SEQUENCE [LARGE SCALE GENOMIC DNA]</scope>
    <source>
        <strain evidence="3 4">FR483</strain>
    </source>
</reference>
<dbReference type="Gene3D" id="3.40.1440.10">
    <property type="entry name" value="GIY-YIG endonuclease"/>
    <property type="match status" value="1"/>
</dbReference>
<dbReference type="InterPro" id="IPR006350">
    <property type="entry name" value="Intron_endoG1"/>
</dbReference>
<dbReference type="OrthoDB" id="32315at10239"/>
<evidence type="ECO:0000313" key="4">
    <source>
        <dbReference type="Proteomes" id="UP000204095"/>
    </source>
</evidence>
<comment type="similarity">
    <text evidence="1">To endonucleases of group I introns of fungi and phage.</text>
</comment>